<reference evidence="3 4" key="1">
    <citation type="submission" date="2019-08" db="EMBL/GenBank/DDBJ databases">
        <title>Parahaliea maris sp. nov., isolated from the surface seawater.</title>
        <authorList>
            <person name="Liu Y."/>
        </authorList>
    </citation>
    <scope>NUCLEOTIDE SEQUENCE [LARGE SCALE GENOMIC DNA]</scope>
    <source>
        <strain evidence="3 4">S2-26</strain>
    </source>
</reference>
<feature type="region of interest" description="Disordered" evidence="1">
    <location>
        <begin position="1"/>
        <end position="30"/>
    </location>
</feature>
<gene>
    <name evidence="3" type="ORF">FVW59_13975</name>
</gene>
<organism evidence="3 4">
    <name type="scientific">Parahaliea aestuarii</name>
    <dbReference type="NCBI Taxonomy" id="1852021"/>
    <lineage>
        <taxon>Bacteria</taxon>
        <taxon>Pseudomonadati</taxon>
        <taxon>Pseudomonadota</taxon>
        <taxon>Gammaproteobacteria</taxon>
        <taxon>Cellvibrionales</taxon>
        <taxon>Halieaceae</taxon>
        <taxon>Parahaliea</taxon>
    </lineage>
</organism>
<feature type="transmembrane region" description="Helical" evidence="2">
    <location>
        <begin position="32"/>
        <end position="51"/>
    </location>
</feature>
<evidence type="ECO:0000256" key="1">
    <source>
        <dbReference type="SAM" id="MobiDB-lite"/>
    </source>
</evidence>
<dbReference type="EMBL" id="VRYZ01000006">
    <property type="protein sequence ID" value="TXS90446.1"/>
    <property type="molecule type" value="Genomic_DNA"/>
</dbReference>
<protein>
    <submittedName>
        <fullName evidence="3">DNA gyrase subunit B</fullName>
    </submittedName>
</protein>
<keyword evidence="2" id="KW-1133">Transmembrane helix</keyword>
<feature type="transmembrane region" description="Helical" evidence="2">
    <location>
        <begin position="57"/>
        <end position="77"/>
    </location>
</feature>
<keyword evidence="2" id="KW-0472">Membrane</keyword>
<dbReference type="Proteomes" id="UP000321933">
    <property type="component" value="Unassembled WGS sequence"/>
</dbReference>
<name>A0A5C8ZPK9_9GAMM</name>
<evidence type="ECO:0000313" key="3">
    <source>
        <dbReference type="EMBL" id="TXS90446.1"/>
    </source>
</evidence>
<feature type="transmembrane region" description="Helical" evidence="2">
    <location>
        <begin position="187"/>
        <end position="207"/>
    </location>
</feature>
<dbReference type="AlphaFoldDB" id="A0A5C8ZPK9"/>
<comment type="caution">
    <text evidence="3">The sequence shown here is derived from an EMBL/GenBank/DDBJ whole genome shotgun (WGS) entry which is preliminary data.</text>
</comment>
<sequence length="217" mass="23359">MSAARVRRREPTPRRPPGGASRRQVRGIPGPGMKGATTLLGAMLVAAFPLLLPLALYNFGLSGAAAGFALLALLRLLTLRAVGSALPVALAALLLALALGAWASGSEHWFRFYPVLVNALLLGLFAASLWRGPPVAERLARLQEAELPPEAVAYTRRVTQVWCAFFAVNGAIALWTAQAASLQTWSLYNGLIAYLLMGGLFAGEWLLRQRVRRRPHA</sequence>
<evidence type="ECO:0000256" key="2">
    <source>
        <dbReference type="SAM" id="Phobius"/>
    </source>
</evidence>
<feature type="transmembrane region" description="Helical" evidence="2">
    <location>
        <begin position="161"/>
        <end position="181"/>
    </location>
</feature>
<dbReference type="OrthoDB" id="8537043at2"/>
<keyword evidence="4" id="KW-1185">Reference proteome</keyword>
<evidence type="ECO:0000313" key="4">
    <source>
        <dbReference type="Proteomes" id="UP000321933"/>
    </source>
</evidence>
<keyword evidence="2" id="KW-0812">Transmembrane</keyword>
<accession>A0A5C8ZPK9</accession>
<feature type="transmembrane region" description="Helical" evidence="2">
    <location>
        <begin position="84"/>
        <end position="103"/>
    </location>
</feature>
<proteinExistence type="predicted"/>
<feature type="transmembrane region" description="Helical" evidence="2">
    <location>
        <begin position="109"/>
        <end position="130"/>
    </location>
</feature>